<reference evidence="4" key="1">
    <citation type="submission" date="2012-03" db="EMBL/GenBank/DDBJ databases">
        <title>Functional metagenomics reveals considerable lignocellulase gene clusters in the gut microbiome of a wood-feeding higher termite.</title>
        <authorList>
            <person name="Liu N."/>
        </authorList>
    </citation>
    <scope>NUCLEOTIDE SEQUENCE</scope>
</reference>
<feature type="coiled-coil region" evidence="2">
    <location>
        <begin position="59"/>
        <end position="86"/>
    </location>
</feature>
<organism evidence="4">
    <name type="scientific">uncultured bacterium contig00013</name>
    <dbReference type="NCBI Taxonomy" id="1181504"/>
    <lineage>
        <taxon>Bacteria</taxon>
        <taxon>environmental samples</taxon>
    </lineage>
</organism>
<evidence type="ECO:0000259" key="3">
    <source>
        <dbReference type="Pfam" id="PF05065"/>
    </source>
</evidence>
<proteinExistence type="predicted"/>
<feature type="domain" description="Phage capsid-like C-terminal" evidence="3">
    <location>
        <begin position="160"/>
        <end position="432"/>
    </location>
</feature>
<dbReference type="AlphaFoldDB" id="A0A806KFA5"/>
<accession>A0A806KFA5</accession>
<name>A0A806KFA5_9BACT</name>
<evidence type="ECO:0000256" key="2">
    <source>
        <dbReference type="SAM" id="Coils"/>
    </source>
</evidence>
<evidence type="ECO:0000256" key="1">
    <source>
        <dbReference type="ARBA" id="ARBA00004328"/>
    </source>
</evidence>
<keyword evidence="2" id="KW-0175">Coiled coil</keyword>
<comment type="subcellular location">
    <subcellularLocation>
        <location evidence="1">Virion</location>
    </subcellularLocation>
</comment>
<dbReference type="EMBL" id="JQ844229">
    <property type="protein sequence ID" value="AGS53325.1"/>
    <property type="molecule type" value="Genomic_DNA"/>
</dbReference>
<protein>
    <recommendedName>
        <fullName evidence="3">Phage capsid-like C-terminal domain-containing protein</fullName>
    </recommendedName>
</protein>
<evidence type="ECO:0000313" key="4">
    <source>
        <dbReference type="EMBL" id="AGS53325.1"/>
    </source>
</evidence>
<dbReference type="Pfam" id="PF05065">
    <property type="entry name" value="Phage_capsid"/>
    <property type="match status" value="1"/>
</dbReference>
<dbReference type="SUPFAM" id="SSF56563">
    <property type="entry name" value="Major capsid protein gp5"/>
    <property type="match status" value="1"/>
</dbReference>
<dbReference type="InterPro" id="IPR054612">
    <property type="entry name" value="Phage_capsid-like_C"/>
</dbReference>
<sequence>MGNEQLEAVKKQLYAMKKIELTGFTNTETATAYFREKEMILEGIVKTIETVTVQETAAASAAASEVEALKSTVKSLREEIKGQAKSPRELSRRELLYNLGKGIAAAWTGNHKALADLSFSPNLKADNWTNPRDVSWGEKGWTVSKAALGEPMGNMATNEQYLINPIYETEIMSEVAKKSVMMNLVRHRPMLGPSIFLPTRDRGGVQLNWLTAYGQQIQGSKPKGVERVELKAYTLAGYIPWFDEFEEDVFVDLGAMFIDEFKEVYGQEFDRQCLLADDDPFTGAMACPDVTKVTIAGNNINALTWKDFRDAVYKVPAEERKDCCWFLNETVLNHLANIEDTTGRPIWRRPTEAMPGRLDLYPYHEVSILPQIADIGADEPFAVFFNPKRVQHGNRRGIELKKFDATTESMEYGEIFLRFRKRDGFLVTRPAGNIVVLKTKAAT</sequence>
<dbReference type="InterPro" id="IPR024455">
    <property type="entry name" value="Phage_capsid"/>
</dbReference>
<dbReference type="NCBIfam" id="TIGR01554">
    <property type="entry name" value="major_cap_HK97"/>
    <property type="match status" value="1"/>
</dbReference>